<evidence type="ECO:0000256" key="2">
    <source>
        <dbReference type="ARBA" id="ARBA00022801"/>
    </source>
</evidence>
<comment type="similarity">
    <text evidence="1">Belongs to the AB hydrolase superfamily. AB hydrolase 2 family.</text>
</comment>
<evidence type="ECO:0000313" key="4">
    <source>
        <dbReference type="EMBL" id="MCC8432589.1"/>
    </source>
</evidence>
<dbReference type="SUPFAM" id="SSF53474">
    <property type="entry name" value="alpha/beta-Hydrolases"/>
    <property type="match status" value="1"/>
</dbReference>
<evidence type="ECO:0000259" key="3">
    <source>
        <dbReference type="Pfam" id="PF02230"/>
    </source>
</evidence>
<evidence type="ECO:0000313" key="5">
    <source>
        <dbReference type="Proteomes" id="UP001198862"/>
    </source>
</evidence>
<protein>
    <submittedName>
        <fullName evidence="4">Dienelactone hydrolase family protein</fullName>
    </submittedName>
</protein>
<sequence>MTAKKLDGPSHGPQAGGKPCHLVILLHGYGADGNDLIGLAPVLAPLMPDVVFHSPNAPYPCEGNPMGFQWFGISRLDPAVAAAGVRSAAPFVDRFLDETMAQYGLDESKTVLIGFSQGTMMALHVGLRRAKPLAGIVGFSGMLAGPETLEAEIRSKPPVLLVHGDSDEMLPAVLTQRAAQTLNENGVQVGVHIAPGVGHGIDQTGLSHCARFVLEAFKLQVPKP</sequence>
<dbReference type="InterPro" id="IPR003140">
    <property type="entry name" value="PLipase/COase/thioEstase"/>
</dbReference>
<reference evidence="4 5" key="1">
    <citation type="submission" date="2021-11" db="EMBL/GenBank/DDBJ databases">
        <authorList>
            <person name="Lee D.-H."/>
            <person name="Kim S.-B."/>
        </authorList>
    </citation>
    <scope>NUCLEOTIDE SEQUENCE [LARGE SCALE GENOMIC DNA]</scope>
    <source>
        <strain evidence="4 5">KCTC 52223</strain>
    </source>
</reference>
<organism evidence="4 5">
    <name type="scientific">Reyranella aquatilis</name>
    <dbReference type="NCBI Taxonomy" id="2035356"/>
    <lineage>
        <taxon>Bacteria</taxon>
        <taxon>Pseudomonadati</taxon>
        <taxon>Pseudomonadota</taxon>
        <taxon>Alphaproteobacteria</taxon>
        <taxon>Hyphomicrobiales</taxon>
        <taxon>Reyranellaceae</taxon>
        <taxon>Reyranella</taxon>
    </lineage>
</organism>
<comment type="caution">
    <text evidence="4">The sequence shown here is derived from an EMBL/GenBank/DDBJ whole genome shotgun (WGS) entry which is preliminary data.</text>
</comment>
<dbReference type="Proteomes" id="UP001198862">
    <property type="component" value="Unassembled WGS sequence"/>
</dbReference>
<dbReference type="RefSeq" id="WP_230554010.1">
    <property type="nucleotide sequence ID" value="NZ_JAJISD010000016.1"/>
</dbReference>
<dbReference type="Gene3D" id="3.40.50.1820">
    <property type="entry name" value="alpha/beta hydrolase"/>
    <property type="match status" value="1"/>
</dbReference>
<feature type="domain" description="Phospholipase/carboxylesterase/thioesterase" evidence="3">
    <location>
        <begin position="18"/>
        <end position="213"/>
    </location>
</feature>
<keyword evidence="2 4" id="KW-0378">Hydrolase</keyword>
<dbReference type="EMBL" id="JAJISD010000016">
    <property type="protein sequence ID" value="MCC8432589.1"/>
    <property type="molecule type" value="Genomic_DNA"/>
</dbReference>
<evidence type="ECO:0000256" key="1">
    <source>
        <dbReference type="ARBA" id="ARBA00006499"/>
    </source>
</evidence>
<dbReference type="InterPro" id="IPR050565">
    <property type="entry name" value="LYPA1-2/EST-like"/>
</dbReference>
<name>A0ABS8L2M8_9HYPH</name>
<dbReference type="GO" id="GO:0016787">
    <property type="term" value="F:hydrolase activity"/>
    <property type="evidence" value="ECO:0007669"/>
    <property type="project" value="UniProtKB-KW"/>
</dbReference>
<dbReference type="Pfam" id="PF02230">
    <property type="entry name" value="Abhydrolase_2"/>
    <property type="match status" value="1"/>
</dbReference>
<dbReference type="PANTHER" id="PTHR10655">
    <property type="entry name" value="LYSOPHOSPHOLIPASE-RELATED"/>
    <property type="match status" value="1"/>
</dbReference>
<accession>A0ABS8L2M8</accession>
<proteinExistence type="inferred from homology"/>
<dbReference type="PANTHER" id="PTHR10655:SF17">
    <property type="entry name" value="LYSOPHOSPHOLIPASE-LIKE PROTEIN 1"/>
    <property type="match status" value="1"/>
</dbReference>
<gene>
    <name evidence="4" type="ORF">LJ725_26765</name>
</gene>
<dbReference type="InterPro" id="IPR029058">
    <property type="entry name" value="AB_hydrolase_fold"/>
</dbReference>
<keyword evidence="5" id="KW-1185">Reference proteome</keyword>